<comment type="caution">
    <text evidence="1">The sequence shown here is derived from an EMBL/GenBank/DDBJ whole genome shotgun (WGS) entry which is preliminary data.</text>
</comment>
<dbReference type="Proteomes" id="UP000316778">
    <property type="component" value="Unassembled WGS sequence"/>
</dbReference>
<sequence>MKKILLAFDGTQFSQGAFEFARRLHEAAPILLTGAFLPQVDFSAAWSYIAGDGPLNIPTVEPATSEKVAANILQFESLCKANNIDFRTHKHFHNLALAELRKETRFADLLVLGCESFFGGHTGYLTDMLHDAECPTVVVPEQFRFPEQLVLAYDGSASSVFAIRQFACVLPELCRLPATLVYAGGETAAPIPDEDYITELAARHFSDLEIMNLELPANGEFASWLNRMPAALLVAGAFGRSLFSQAFHESFAGEVVDRYATPVFIAHK</sequence>
<organism evidence="1 2">
    <name type="scientific">Chitinophaga japonensis</name>
    <name type="common">Flexibacter japonensis</name>
    <dbReference type="NCBI Taxonomy" id="104662"/>
    <lineage>
        <taxon>Bacteria</taxon>
        <taxon>Pseudomonadati</taxon>
        <taxon>Bacteroidota</taxon>
        <taxon>Chitinophagia</taxon>
        <taxon>Chitinophagales</taxon>
        <taxon>Chitinophagaceae</taxon>
        <taxon>Chitinophaga</taxon>
    </lineage>
</organism>
<name>A0A562STP1_CHIJA</name>
<keyword evidence="2" id="KW-1185">Reference proteome</keyword>
<dbReference type="EMBL" id="VLLG01000005">
    <property type="protein sequence ID" value="TWI84110.1"/>
    <property type="molecule type" value="Genomic_DNA"/>
</dbReference>
<dbReference type="AlphaFoldDB" id="A0A562STP1"/>
<evidence type="ECO:0008006" key="3">
    <source>
        <dbReference type="Google" id="ProtNLM"/>
    </source>
</evidence>
<evidence type="ECO:0000313" key="1">
    <source>
        <dbReference type="EMBL" id="TWI84110.1"/>
    </source>
</evidence>
<evidence type="ECO:0000313" key="2">
    <source>
        <dbReference type="Proteomes" id="UP000316778"/>
    </source>
</evidence>
<protein>
    <recommendedName>
        <fullName evidence="3">Nucleotide-binding universal stress UspA family protein</fullName>
    </recommendedName>
</protein>
<gene>
    <name evidence="1" type="ORF">LX66_4472</name>
</gene>
<dbReference type="OrthoDB" id="659195at2"/>
<dbReference type="SUPFAM" id="SSF52402">
    <property type="entry name" value="Adenine nucleotide alpha hydrolases-like"/>
    <property type="match status" value="2"/>
</dbReference>
<dbReference type="Gene3D" id="3.40.50.12370">
    <property type="match status" value="1"/>
</dbReference>
<proteinExistence type="predicted"/>
<accession>A0A562STP1</accession>
<dbReference type="CDD" id="cd00293">
    <property type="entry name" value="USP-like"/>
    <property type="match status" value="1"/>
</dbReference>
<reference evidence="1 2" key="1">
    <citation type="journal article" date="2013" name="Stand. Genomic Sci.">
        <title>Genomic Encyclopedia of Type Strains, Phase I: The one thousand microbial genomes (KMG-I) project.</title>
        <authorList>
            <person name="Kyrpides N.C."/>
            <person name="Woyke T."/>
            <person name="Eisen J.A."/>
            <person name="Garrity G."/>
            <person name="Lilburn T.G."/>
            <person name="Beck B.J."/>
            <person name="Whitman W.B."/>
            <person name="Hugenholtz P."/>
            <person name="Klenk H.P."/>
        </authorList>
    </citation>
    <scope>NUCLEOTIDE SEQUENCE [LARGE SCALE GENOMIC DNA]</scope>
    <source>
        <strain evidence="1 2">DSM 13484</strain>
    </source>
</reference>
<dbReference type="RefSeq" id="WP_145717644.1">
    <property type="nucleotide sequence ID" value="NZ_BAAAFY010000002.1"/>
</dbReference>